<accession>A0AAD6LM53</accession>
<gene>
    <name evidence="1" type="ORF">NC653_034110</name>
</gene>
<proteinExistence type="predicted"/>
<dbReference type="Proteomes" id="UP001164929">
    <property type="component" value="Chromosome 15"/>
</dbReference>
<organism evidence="1 2">
    <name type="scientific">Populus alba x Populus x berolinensis</name>
    <dbReference type="NCBI Taxonomy" id="444605"/>
    <lineage>
        <taxon>Eukaryota</taxon>
        <taxon>Viridiplantae</taxon>
        <taxon>Streptophyta</taxon>
        <taxon>Embryophyta</taxon>
        <taxon>Tracheophyta</taxon>
        <taxon>Spermatophyta</taxon>
        <taxon>Magnoliopsida</taxon>
        <taxon>eudicotyledons</taxon>
        <taxon>Gunneridae</taxon>
        <taxon>Pentapetalae</taxon>
        <taxon>rosids</taxon>
        <taxon>fabids</taxon>
        <taxon>Malpighiales</taxon>
        <taxon>Salicaceae</taxon>
        <taxon>Saliceae</taxon>
        <taxon>Populus</taxon>
    </lineage>
</organism>
<evidence type="ECO:0000313" key="2">
    <source>
        <dbReference type="Proteomes" id="UP001164929"/>
    </source>
</evidence>
<sequence length="67" mass="7647">MSRPLYYQHDGHSITIVGIQVRRQENKVLQYNLLILDPAHLCPIDPGIANGQEMEQLKKIDGVFIAF</sequence>
<keyword evidence="2" id="KW-1185">Reference proteome</keyword>
<protein>
    <submittedName>
        <fullName evidence="1">Uncharacterized protein</fullName>
    </submittedName>
</protein>
<comment type="caution">
    <text evidence="1">The sequence shown here is derived from an EMBL/GenBank/DDBJ whole genome shotgun (WGS) entry which is preliminary data.</text>
</comment>
<dbReference type="AlphaFoldDB" id="A0AAD6LM53"/>
<name>A0AAD6LM53_9ROSI</name>
<evidence type="ECO:0000313" key="1">
    <source>
        <dbReference type="EMBL" id="KAJ6969481.1"/>
    </source>
</evidence>
<dbReference type="Gene3D" id="3.90.70.130">
    <property type="match status" value="1"/>
</dbReference>
<dbReference type="EMBL" id="JAQIZT010000015">
    <property type="protein sequence ID" value="KAJ6969481.1"/>
    <property type="molecule type" value="Genomic_DNA"/>
</dbReference>
<reference evidence="1" key="1">
    <citation type="journal article" date="2023" name="Mol. Ecol. Resour.">
        <title>Chromosome-level genome assembly of a triploid poplar Populus alba 'Berolinensis'.</title>
        <authorList>
            <person name="Chen S."/>
            <person name="Yu Y."/>
            <person name="Wang X."/>
            <person name="Wang S."/>
            <person name="Zhang T."/>
            <person name="Zhou Y."/>
            <person name="He R."/>
            <person name="Meng N."/>
            <person name="Wang Y."/>
            <person name="Liu W."/>
            <person name="Liu Z."/>
            <person name="Liu J."/>
            <person name="Guo Q."/>
            <person name="Huang H."/>
            <person name="Sederoff R.R."/>
            <person name="Wang G."/>
            <person name="Qu G."/>
            <person name="Chen S."/>
        </authorList>
    </citation>
    <scope>NUCLEOTIDE SEQUENCE</scope>
    <source>
        <strain evidence="1">SC-2020</strain>
    </source>
</reference>